<evidence type="ECO:0000313" key="1">
    <source>
        <dbReference type="EMBL" id="HJG95486.1"/>
    </source>
</evidence>
<accession>A0A921SYF3</accession>
<feature type="non-terminal residue" evidence="1">
    <location>
        <position position="1"/>
    </location>
</feature>
<gene>
    <name evidence="1" type="ORF">K8V90_00070</name>
</gene>
<dbReference type="AlphaFoldDB" id="A0A921SYF3"/>
<evidence type="ECO:0000313" key="2">
    <source>
        <dbReference type="Proteomes" id="UP000776700"/>
    </source>
</evidence>
<reference evidence="1" key="2">
    <citation type="submission" date="2021-09" db="EMBL/GenBank/DDBJ databases">
        <authorList>
            <person name="Gilroy R."/>
        </authorList>
    </citation>
    <scope>NUCLEOTIDE SEQUENCE</scope>
    <source>
        <strain evidence="1">1277</strain>
    </source>
</reference>
<name>A0A921SYF3_9FIRM</name>
<dbReference type="EMBL" id="DYUB01000005">
    <property type="protein sequence ID" value="HJG95486.1"/>
    <property type="molecule type" value="Genomic_DNA"/>
</dbReference>
<protein>
    <submittedName>
        <fullName evidence="1">Uncharacterized protein</fullName>
    </submittedName>
</protein>
<sequence>DNLYIYNKRKENSMINKKEELDNNKEISKLLKENSTKMEIAKEIQSNKKISEIVGDRLARKRHFPPC</sequence>
<proteinExistence type="predicted"/>
<organism evidence="1 2">
    <name type="scientific">Romboutsia timonensis</name>
    <dbReference type="NCBI Taxonomy" id="1776391"/>
    <lineage>
        <taxon>Bacteria</taxon>
        <taxon>Bacillati</taxon>
        <taxon>Bacillota</taxon>
        <taxon>Clostridia</taxon>
        <taxon>Peptostreptococcales</taxon>
        <taxon>Peptostreptococcaceae</taxon>
        <taxon>Romboutsia</taxon>
    </lineage>
</organism>
<dbReference type="Proteomes" id="UP000776700">
    <property type="component" value="Unassembled WGS sequence"/>
</dbReference>
<reference evidence="1" key="1">
    <citation type="journal article" date="2021" name="PeerJ">
        <title>Extensive microbial diversity within the chicken gut microbiome revealed by metagenomics and culture.</title>
        <authorList>
            <person name="Gilroy R."/>
            <person name="Ravi A."/>
            <person name="Getino M."/>
            <person name="Pursley I."/>
            <person name="Horton D.L."/>
            <person name="Alikhan N.F."/>
            <person name="Baker D."/>
            <person name="Gharbi K."/>
            <person name="Hall N."/>
            <person name="Watson M."/>
            <person name="Adriaenssens E.M."/>
            <person name="Foster-Nyarko E."/>
            <person name="Jarju S."/>
            <person name="Secka A."/>
            <person name="Antonio M."/>
            <person name="Oren A."/>
            <person name="Chaudhuri R.R."/>
            <person name="La Ragione R."/>
            <person name="Hildebrand F."/>
            <person name="Pallen M.J."/>
        </authorList>
    </citation>
    <scope>NUCLEOTIDE SEQUENCE</scope>
    <source>
        <strain evidence="1">1277</strain>
    </source>
</reference>
<comment type="caution">
    <text evidence="1">The sequence shown here is derived from an EMBL/GenBank/DDBJ whole genome shotgun (WGS) entry which is preliminary data.</text>
</comment>